<gene>
    <name evidence="1" type="ORF">FCH28_37560</name>
</gene>
<reference evidence="1 2" key="1">
    <citation type="submission" date="2019-04" db="EMBL/GenBank/DDBJ databases">
        <title>Streptomyces piniterrae sp. nov., a heliquinomycin-producing actinomycete isolated from rhizosphere soil of Pinus yunnanensis.</title>
        <authorList>
            <person name="Zhuang X."/>
            <person name="Zhao J."/>
        </authorList>
    </citation>
    <scope>NUCLEOTIDE SEQUENCE [LARGE SCALE GENOMIC DNA]</scope>
    <source>
        <strain evidence="2">jys28</strain>
    </source>
</reference>
<evidence type="ECO:0000313" key="1">
    <source>
        <dbReference type="EMBL" id="TJZ41197.1"/>
    </source>
</evidence>
<dbReference type="AlphaFoldDB" id="A0A4U0MKS2"/>
<evidence type="ECO:0000313" key="2">
    <source>
        <dbReference type="Proteomes" id="UP000308697"/>
    </source>
</evidence>
<accession>A0A4U0MKS2</accession>
<proteinExistence type="predicted"/>
<evidence type="ECO:0008006" key="3">
    <source>
        <dbReference type="Google" id="ProtNLM"/>
    </source>
</evidence>
<dbReference type="Proteomes" id="UP000308697">
    <property type="component" value="Unassembled WGS sequence"/>
</dbReference>
<name>A0A4U0MKS2_9ACTN</name>
<dbReference type="OrthoDB" id="3854769at2"/>
<keyword evidence="2" id="KW-1185">Reference proteome</keyword>
<dbReference type="RefSeq" id="WP_136744932.1">
    <property type="nucleotide sequence ID" value="NZ_SUMB01000022.1"/>
</dbReference>
<protein>
    <recommendedName>
        <fullName evidence="3">HNH endonuclease</fullName>
    </recommendedName>
</protein>
<dbReference type="EMBL" id="SUMB01000022">
    <property type="protein sequence ID" value="TJZ41197.1"/>
    <property type="molecule type" value="Genomic_DNA"/>
</dbReference>
<sequence>MDRPPIVTSALYETVVARSGGHCQCRFEKPGACGRNDHPLTGRSCYERAGHRKPLILAPLDPETLPHVAVTLGADDLIALCRGCFTRRTNTSKKAREQTAAEQLAADALF</sequence>
<organism evidence="1 2">
    <name type="scientific">Streptomyces piniterrae</name>
    <dbReference type="NCBI Taxonomy" id="2571125"/>
    <lineage>
        <taxon>Bacteria</taxon>
        <taxon>Bacillati</taxon>
        <taxon>Actinomycetota</taxon>
        <taxon>Actinomycetes</taxon>
        <taxon>Kitasatosporales</taxon>
        <taxon>Streptomycetaceae</taxon>
        <taxon>Streptomyces</taxon>
    </lineage>
</organism>
<comment type="caution">
    <text evidence="1">The sequence shown here is derived from an EMBL/GenBank/DDBJ whole genome shotgun (WGS) entry which is preliminary data.</text>
</comment>